<evidence type="ECO:0000256" key="7">
    <source>
        <dbReference type="ARBA" id="ARBA00023136"/>
    </source>
</evidence>
<keyword evidence="7 10" id="KW-0472">Membrane</keyword>
<evidence type="ECO:0000259" key="13">
    <source>
        <dbReference type="Pfam" id="PF04101"/>
    </source>
</evidence>
<reference evidence="15" key="1">
    <citation type="submission" date="2017-09" db="EMBL/GenBank/DDBJ databases">
        <title>Depth-based differentiation of microbial function through sediment-hosted aquifers and enrichment of novel symbionts in the deep terrestrial subsurface.</title>
        <authorList>
            <person name="Probst A.J."/>
            <person name="Ladd B."/>
            <person name="Jarett J.K."/>
            <person name="Geller-Mcgrath D.E."/>
            <person name="Sieber C.M.K."/>
            <person name="Emerson J.B."/>
            <person name="Anantharaman K."/>
            <person name="Thomas B.C."/>
            <person name="Malmstrom R."/>
            <person name="Stieglmeier M."/>
            <person name="Klingl A."/>
            <person name="Woyke T."/>
            <person name="Ryan C.M."/>
            <person name="Banfield J.F."/>
        </authorList>
    </citation>
    <scope>NUCLEOTIDE SEQUENCE [LARGE SCALE GENOMIC DNA]</scope>
</reference>
<dbReference type="Gene3D" id="3.40.50.2000">
    <property type="entry name" value="Glycogen Phosphorylase B"/>
    <property type="match status" value="2"/>
</dbReference>
<dbReference type="HAMAP" id="MF_00033">
    <property type="entry name" value="MurG"/>
    <property type="match status" value="1"/>
</dbReference>
<dbReference type="UniPathway" id="UPA00219"/>
<comment type="subcellular location">
    <subcellularLocation>
        <location evidence="10">Cell membrane</location>
        <topology evidence="10">Peripheral membrane protein</topology>
        <orientation evidence="10">Cytoplasmic side</orientation>
    </subcellularLocation>
</comment>
<name>A0A2H9PE99_9BACT</name>
<evidence type="ECO:0000256" key="8">
    <source>
        <dbReference type="ARBA" id="ARBA00023306"/>
    </source>
</evidence>
<comment type="similarity">
    <text evidence="10">Belongs to the glycosyltransferase 28 family. MurG subfamily.</text>
</comment>
<keyword evidence="11" id="KW-0812">Transmembrane</keyword>
<keyword evidence="5 10" id="KW-0133">Cell shape</keyword>
<evidence type="ECO:0000259" key="12">
    <source>
        <dbReference type="Pfam" id="PF03033"/>
    </source>
</evidence>
<feature type="binding site" evidence="10">
    <location>
        <begin position="14"/>
        <end position="16"/>
    </location>
    <ligand>
        <name>UDP-N-acetyl-alpha-D-glucosamine</name>
        <dbReference type="ChEBI" id="CHEBI:57705"/>
    </ligand>
</feature>
<keyword evidence="6 10" id="KW-0573">Peptidoglycan synthesis</keyword>
<dbReference type="EC" id="2.4.1.227" evidence="10"/>
<sequence length="380" mass="41665">MKNDVKIIIATGGTGGHLYPALAVARMLGTRANLKLLFVGGKGSLEEKKVSSICIPFRGIVVRKFLRGQFIFLPSFILNLCIACIQSFFIIMEFRPDVVVGMGGYVSGPVLLTSALCGIPTLIHEQNTVAGLTNRILAKFVRRIGITFEMSRRYFPNTKTEFIGNPVREEVLTAQRDSSVKKLGLQPNKKTVIVFGGSSGAKKINKAIVDALKFLDGSNLQILHITGPNDYNYVKSLTSALHLTNCALYLYSYLDNIWDALASADLVVSRAGATSIAEITARGLPSILIPYPYASENHQELNSRVLEEKGAARVLLDRELTGENLAREILNLIGDDEKMKRMAYQSKSFGQPDATKKLVNAIYQLALPESLLSVARPTRS</sequence>
<dbReference type="GO" id="GO:0071555">
    <property type="term" value="P:cell wall organization"/>
    <property type="evidence" value="ECO:0007669"/>
    <property type="project" value="UniProtKB-KW"/>
</dbReference>
<dbReference type="EMBL" id="PFMS01000025">
    <property type="protein sequence ID" value="PIZ17073.1"/>
    <property type="molecule type" value="Genomic_DNA"/>
</dbReference>
<dbReference type="Proteomes" id="UP000234145">
    <property type="component" value="Unassembled WGS sequence"/>
</dbReference>
<comment type="caution">
    <text evidence="10">Lacks conserved residue(s) required for the propagation of feature annotation.</text>
</comment>
<dbReference type="InterPro" id="IPR006009">
    <property type="entry name" value="GlcNAc_MurG"/>
</dbReference>
<dbReference type="Pfam" id="PF04101">
    <property type="entry name" value="Glyco_tran_28_C"/>
    <property type="match status" value="1"/>
</dbReference>
<evidence type="ECO:0000256" key="6">
    <source>
        <dbReference type="ARBA" id="ARBA00022984"/>
    </source>
</evidence>
<feature type="binding site" evidence="10">
    <location>
        <position position="127"/>
    </location>
    <ligand>
        <name>UDP-N-acetyl-alpha-D-glucosamine</name>
        <dbReference type="ChEBI" id="CHEBI:57705"/>
    </ligand>
</feature>
<keyword evidence="3 10" id="KW-0328">Glycosyltransferase</keyword>
<evidence type="ECO:0000256" key="2">
    <source>
        <dbReference type="ARBA" id="ARBA00022618"/>
    </source>
</evidence>
<keyword evidence="4 10" id="KW-0808">Transferase</keyword>
<dbReference type="GO" id="GO:0005886">
    <property type="term" value="C:plasma membrane"/>
    <property type="evidence" value="ECO:0007669"/>
    <property type="project" value="UniProtKB-SubCell"/>
</dbReference>
<evidence type="ECO:0000256" key="10">
    <source>
        <dbReference type="HAMAP-Rule" id="MF_00033"/>
    </source>
</evidence>
<gene>
    <name evidence="10 14" type="primary">murG</name>
    <name evidence="14" type="ORF">COY51_01280</name>
</gene>
<dbReference type="GO" id="GO:0008360">
    <property type="term" value="P:regulation of cell shape"/>
    <property type="evidence" value="ECO:0007669"/>
    <property type="project" value="UniProtKB-KW"/>
</dbReference>
<feature type="transmembrane region" description="Helical" evidence="11">
    <location>
        <begin position="70"/>
        <end position="92"/>
    </location>
</feature>
<dbReference type="SUPFAM" id="SSF53756">
    <property type="entry name" value="UDP-Glycosyltransferase/glycogen phosphorylase"/>
    <property type="match status" value="1"/>
</dbReference>
<feature type="binding site" evidence="10">
    <location>
        <position position="299"/>
    </location>
    <ligand>
        <name>UDP-N-acetyl-alpha-D-glucosamine</name>
        <dbReference type="ChEBI" id="CHEBI:57705"/>
    </ligand>
</feature>
<dbReference type="GO" id="GO:0051301">
    <property type="term" value="P:cell division"/>
    <property type="evidence" value="ECO:0007669"/>
    <property type="project" value="UniProtKB-KW"/>
</dbReference>
<evidence type="ECO:0000256" key="11">
    <source>
        <dbReference type="SAM" id="Phobius"/>
    </source>
</evidence>
<proteinExistence type="inferred from homology"/>
<dbReference type="GO" id="GO:0005975">
    <property type="term" value="P:carbohydrate metabolic process"/>
    <property type="evidence" value="ECO:0007669"/>
    <property type="project" value="InterPro"/>
</dbReference>
<dbReference type="GO" id="GO:0050511">
    <property type="term" value="F:undecaprenyldiphospho-muramoylpentapeptide beta-N-acetylglucosaminyltransferase activity"/>
    <property type="evidence" value="ECO:0007669"/>
    <property type="project" value="UniProtKB-UniRule"/>
</dbReference>
<dbReference type="PANTHER" id="PTHR21015:SF22">
    <property type="entry name" value="GLYCOSYLTRANSFERASE"/>
    <property type="match status" value="1"/>
</dbReference>
<keyword evidence="11" id="KW-1133">Transmembrane helix</keyword>
<keyword evidence="2 10" id="KW-0132">Cell division</keyword>
<evidence type="ECO:0000256" key="9">
    <source>
        <dbReference type="ARBA" id="ARBA00023316"/>
    </source>
</evidence>
<dbReference type="GO" id="GO:0009252">
    <property type="term" value="P:peptidoglycan biosynthetic process"/>
    <property type="evidence" value="ECO:0007669"/>
    <property type="project" value="UniProtKB-UniRule"/>
</dbReference>
<dbReference type="CDD" id="cd03785">
    <property type="entry name" value="GT28_MurG"/>
    <property type="match status" value="1"/>
</dbReference>
<dbReference type="AlphaFoldDB" id="A0A2H9PE99"/>
<protein>
    <recommendedName>
        <fullName evidence="10">UDP-N-acetylglucosamine--N-acetylmuramyl-(pentapeptide) pyrophosphoryl-undecaprenol N-acetylglucosamine transferase</fullName>
        <ecNumber evidence="10">2.4.1.227</ecNumber>
    </recommendedName>
    <alternativeName>
        <fullName evidence="10">Undecaprenyl-PP-MurNAc-pentapeptide-UDPGlcNAc GlcNAc transferase</fullName>
    </alternativeName>
</protein>
<dbReference type="InterPro" id="IPR007235">
    <property type="entry name" value="Glyco_trans_28_C"/>
</dbReference>
<comment type="pathway">
    <text evidence="10">Cell wall biogenesis; peptidoglycan biosynthesis.</text>
</comment>
<comment type="catalytic activity">
    <reaction evidence="10">
        <text>di-trans,octa-cis-undecaprenyl diphospho-N-acetyl-alpha-D-muramoyl-L-alanyl-D-glutamyl-meso-2,6-diaminopimeloyl-D-alanyl-D-alanine + UDP-N-acetyl-alpha-D-glucosamine = di-trans,octa-cis-undecaprenyl diphospho-[N-acetyl-alpha-D-glucosaminyl-(1-&gt;4)]-N-acetyl-alpha-D-muramoyl-L-alanyl-D-glutamyl-meso-2,6-diaminopimeloyl-D-alanyl-D-alanine + UDP + H(+)</text>
        <dbReference type="Rhea" id="RHEA:31227"/>
        <dbReference type="ChEBI" id="CHEBI:15378"/>
        <dbReference type="ChEBI" id="CHEBI:57705"/>
        <dbReference type="ChEBI" id="CHEBI:58223"/>
        <dbReference type="ChEBI" id="CHEBI:61387"/>
        <dbReference type="ChEBI" id="CHEBI:61388"/>
        <dbReference type="EC" id="2.4.1.227"/>
    </reaction>
</comment>
<feature type="binding site" evidence="10">
    <location>
        <position position="198"/>
    </location>
    <ligand>
        <name>UDP-N-acetyl-alpha-D-glucosamine</name>
        <dbReference type="ChEBI" id="CHEBI:57705"/>
    </ligand>
</feature>
<dbReference type="NCBIfam" id="TIGR01133">
    <property type="entry name" value="murG"/>
    <property type="match status" value="1"/>
</dbReference>
<feature type="domain" description="Glycosyl transferase family 28 C-terminal" evidence="13">
    <location>
        <begin position="191"/>
        <end position="357"/>
    </location>
</feature>
<feature type="domain" description="Glycosyltransferase family 28 N-terminal" evidence="12">
    <location>
        <begin position="7"/>
        <end position="145"/>
    </location>
</feature>
<comment type="function">
    <text evidence="10">Cell wall formation. Catalyzes the transfer of a GlcNAc subunit on undecaprenyl-pyrophosphoryl-MurNAc-pentapeptide (lipid intermediate I) to form undecaprenyl-pyrophosphoryl-MurNAc-(pentapeptide)GlcNAc (lipid intermediate II).</text>
</comment>
<dbReference type="Pfam" id="PF03033">
    <property type="entry name" value="Glyco_transf_28"/>
    <property type="match status" value="1"/>
</dbReference>
<keyword evidence="1 10" id="KW-1003">Cell membrane</keyword>
<keyword evidence="9 10" id="KW-0961">Cell wall biogenesis/degradation</keyword>
<evidence type="ECO:0000256" key="3">
    <source>
        <dbReference type="ARBA" id="ARBA00022676"/>
    </source>
</evidence>
<feature type="binding site" evidence="10">
    <location>
        <position position="168"/>
    </location>
    <ligand>
        <name>UDP-N-acetyl-alpha-D-glucosamine</name>
        <dbReference type="ChEBI" id="CHEBI:57705"/>
    </ligand>
</feature>
<evidence type="ECO:0000313" key="15">
    <source>
        <dbReference type="Proteomes" id="UP000234145"/>
    </source>
</evidence>
<evidence type="ECO:0000256" key="5">
    <source>
        <dbReference type="ARBA" id="ARBA00022960"/>
    </source>
</evidence>
<dbReference type="InterPro" id="IPR004276">
    <property type="entry name" value="GlycoTrans_28_N"/>
</dbReference>
<organism evidence="14 15">
    <name type="scientific">Candidatus Desantisbacteria bacterium CG_4_10_14_0_8_um_filter_39_17</name>
    <dbReference type="NCBI Taxonomy" id="1974542"/>
    <lineage>
        <taxon>Bacteria</taxon>
        <taxon>Candidatus Desantisiibacteriota</taxon>
    </lineage>
</organism>
<dbReference type="PANTHER" id="PTHR21015">
    <property type="entry name" value="UDP-N-ACETYLGLUCOSAMINE--N-ACETYLMURAMYL-(PENTAPEPTIDE) PYROPHOSPHORYL-UNDECAPRENOL N-ACETYLGLUCOSAMINE TRANSFERASE 1"/>
    <property type="match status" value="1"/>
</dbReference>
<keyword evidence="8 10" id="KW-0131">Cell cycle</keyword>
<dbReference type="GO" id="GO:0051991">
    <property type="term" value="F:UDP-N-acetyl-D-glucosamine:N-acetylmuramoyl-L-alanyl-D-glutamyl-meso-2,6-diaminopimelyl-D-alanyl-D-alanine-diphosphoundecaprenol 4-beta-N-acetylglucosaminlytransferase activity"/>
    <property type="evidence" value="ECO:0007669"/>
    <property type="project" value="RHEA"/>
</dbReference>
<evidence type="ECO:0000256" key="1">
    <source>
        <dbReference type="ARBA" id="ARBA00022475"/>
    </source>
</evidence>
<evidence type="ECO:0000313" key="14">
    <source>
        <dbReference type="EMBL" id="PIZ17073.1"/>
    </source>
</evidence>
<accession>A0A2H9PE99</accession>
<evidence type="ECO:0000256" key="4">
    <source>
        <dbReference type="ARBA" id="ARBA00022679"/>
    </source>
</evidence>
<comment type="caution">
    <text evidence="14">The sequence shown here is derived from an EMBL/GenBank/DDBJ whole genome shotgun (WGS) entry which is preliminary data.</text>
</comment>